<gene>
    <name evidence="7" type="ORF">BDY21DRAFT_337212</name>
</gene>
<dbReference type="InterPro" id="IPR020946">
    <property type="entry name" value="Flavin_mOase-like"/>
</dbReference>
<evidence type="ECO:0000313" key="7">
    <source>
        <dbReference type="EMBL" id="KAF2460027.1"/>
    </source>
</evidence>
<dbReference type="AlphaFoldDB" id="A0A6A6P893"/>
<evidence type="ECO:0000256" key="3">
    <source>
        <dbReference type="ARBA" id="ARBA00022827"/>
    </source>
</evidence>
<dbReference type="GO" id="GO:0004499">
    <property type="term" value="F:N,N-dimethylaniline monooxygenase activity"/>
    <property type="evidence" value="ECO:0007669"/>
    <property type="project" value="InterPro"/>
</dbReference>
<dbReference type="GO" id="GO:0050661">
    <property type="term" value="F:NADP binding"/>
    <property type="evidence" value="ECO:0007669"/>
    <property type="project" value="InterPro"/>
</dbReference>
<comment type="similarity">
    <text evidence="1">Belongs to the FMO family.</text>
</comment>
<protein>
    <submittedName>
        <fullName evidence="7">Flavin monooxygenase-like protein</fullName>
    </submittedName>
</protein>
<dbReference type="Proteomes" id="UP000799766">
    <property type="component" value="Unassembled WGS sequence"/>
</dbReference>
<feature type="signal peptide" evidence="6">
    <location>
        <begin position="1"/>
        <end position="24"/>
    </location>
</feature>
<dbReference type="Gene3D" id="3.50.50.60">
    <property type="entry name" value="FAD/NAD(P)-binding domain"/>
    <property type="match status" value="4"/>
</dbReference>
<keyword evidence="3" id="KW-0274">FAD</keyword>
<dbReference type="EMBL" id="MU001674">
    <property type="protein sequence ID" value="KAF2460027.1"/>
    <property type="molecule type" value="Genomic_DNA"/>
</dbReference>
<evidence type="ECO:0000256" key="2">
    <source>
        <dbReference type="ARBA" id="ARBA00022630"/>
    </source>
</evidence>
<evidence type="ECO:0000256" key="5">
    <source>
        <dbReference type="ARBA" id="ARBA00023002"/>
    </source>
</evidence>
<dbReference type="PRINTS" id="PR00370">
    <property type="entry name" value="FMOXYGENASE"/>
</dbReference>
<dbReference type="GO" id="GO:0050660">
    <property type="term" value="F:flavin adenine dinucleotide binding"/>
    <property type="evidence" value="ECO:0007669"/>
    <property type="project" value="InterPro"/>
</dbReference>
<keyword evidence="6" id="KW-0732">Signal</keyword>
<keyword evidence="2" id="KW-0285">Flavoprotein</keyword>
<reference evidence="7" key="1">
    <citation type="journal article" date="2020" name="Stud. Mycol.">
        <title>101 Dothideomycetes genomes: a test case for predicting lifestyles and emergence of pathogens.</title>
        <authorList>
            <person name="Haridas S."/>
            <person name="Albert R."/>
            <person name="Binder M."/>
            <person name="Bloem J."/>
            <person name="Labutti K."/>
            <person name="Salamov A."/>
            <person name="Andreopoulos B."/>
            <person name="Baker S."/>
            <person name="Barry K."/>
            <person name="Bills G."/>
            <person name="Bluhm B."/>
            <person name="Cannon C."/>
            <person name="Castanera R."/>
            <person name="Culley D."/>
            <person name="Daum C."/>
            <person name="Ezra D."/>
            <person name="Gonzalez J."/>
            <person name="Henrissat B."/>
            <person name="Kuo A."/>
            <person name="Liang C."/>
            <person name="Lipzen A."/>
            <person name="Lutzoni F."/>
            <person name="Magnuson J."/>
            <person name="Mondo S."/>
            <person name="Nolan M."/>
            <person name="Ohm R."/>
            <person name="Pangilinan J."/>
            <person name="Park H.-J."/>
            <person name="Ramirez L."/>
            <person name="Alfaro M."/>
            <person name="Sun H."/>
            <person name="Tritt A."/>
            <person name="Yoshinaga Y."/>
            <person name="Zwiers L.-H."/>
            <person name="Turgeon B."/>
            <person name="Goodwin S."/>
            <person name="Spatafora J."/>
            <person name="Crous P."/>
            <person name="Grigoriev I."/>
        </authorList>
    </citation>
    <scope>NUCLEOTIDE SEQUENCE</scope>
    <source>
        <strain evidence="7">ATCC 16933</strain>
    </source>
</reference>
<keyword evidence="7" id="KW-0503">Monooxygenase</keyword>
<accession>A0A6A6P893</accession>
<feature type="chain" id="PRO_5025650544" evidence="6">
    <location>
        <begin position="25"/>
        <end position="523"/>
    </location>
</feature>
<dbReference type="PANTHER" id="PTHR23023">
    <property type="entry name" value="DIMETHYLANILINE MONOOXYGENASE"/>
    <property type="match status" value="1"/>
</dbReference>
<evidence type="ECO:0000256" key="4">
    <source>
        <dbReference type="ARBA" id="ARBA00022857"/>
    </source>
</evidence>
<dbReference type="OrthoDB" id="66881at2759"/>
<dbReference type="PIRSF" id="PIRSF000332">
    <property type="entry name" value="FMO"/>
    <property type="match status" value="1"/>
</dbReference>
<sequence length="523" mass="58118">MGEGTTVAVIGLGALGLVSLKNLAEEGYVVTGFERNGYVGGLWNYTEEDKTSVLQSTIVNISKERGCFTDFPFERDVSSYPSAAEVQAYLLNYVDHFKLSPNIRLNTCVKQVRRDQVRNKWALDIEGAGPEHFDKVVIAIGMNSIPNIPVVEGIESFGGVCVHSRAFKRPDDFVGKKVLIVGLGNTGADTATSLIGYAEEIFIAHREGTIILPRVVDGKSLDHSVNFRLTKLQDFMNDHFPDFAEKNLNKFVKKIQDKAFTIDPKWNLSPAPSLKQSVPVVSDTLVTAFESGSVQPVSALRKVVQENAVELADGTHLAVDSIIWCTGYKTHFGLVEDEYDPTKRTTAQWAASRGSNGKPLPRLYQNIFSLERPDSLAFMGTVAFPNPAFQIYDLASMALAQVWKGRSSLPSRASMEAAVDAHHEWVCGLARRGSVYPGIVKPQEWMRWVNEAAGTGVDEYLGYGWKGWAFWAREPRFCNLLMTGIYSPHVFRVFDGKKKKWDGARLAIERANEDVKMKKVKLL</sequence>
<dbReference type="InterPro" id="IPR050346">
    <property type="entry name" value="FMO-like"/>
</dbReference>
<keyword evidence="8" id="KW-1185">Reference proteome</keyword>
<evidence type="ECO:0000256" key="6">
    <source>
        <dbReference type="SAM" id="SignalP"/>
    </source>
</evidence>
<organism evidence="7 8">
    <name type="scientific">Lineolata rhizophorae</name>
    <dbReference type="NCBI Taxonomy" id="578093"/>
    <lineage>
        <taxon>Eukaryota</taxon>
        <taxon>Fungi</taxon>
        <taxon>Dikarya</taxon>
        <taxon>Ascomycota</taxon>
        <taxon>Pezizomycotina</taxon>
        <taxon>Dothideomycetes</taxon>
        <taxon>Dothideomycetes incertae sedis</taxon>
        <taxon>Lineolatales</taxon>
        <taxon>Lineolataceae</taxon>
        <taxon>Lineolata</taxon>
    </lineage>
</organism>
<keyword evidence="5" id="KW-0560">Oxidoreductase</keyword>
<keyword evidence="4" id="KW-0521">NADP</keyword>
<proteinExistence type="inferred from homology"/>
<evidence type="ECO:0000256" key="1">
    <source>
        <dbReference type="ARBA" id="ARBA00009183"/>
    </source>
</evidence>
<evidence type="ECO:0000313" key="8">
    <source>
        <dbReference type="Proteomes" id="UP000799766"/>
    </source>
</evidence>
<dbReference type="SUPFAM" id="SSF51905">
    <property type="entry name" value="FAD/NAD(P)-binding domain"/>
    <property type="match status" value="3"/>
</dbReference>
<name>A0A6A6P893_9PEZI</name>
<dbReference type="InterPro" id="IPR036188">
    <property type="entry name" value="FAD/NAD-bd_sf"/>
</dbReference>
<dbReference type="InterPro" id="IPR000960">
    <property type="entry name" value="Flavin_mOase"/>
</dbReference>
<dbReference type="Pfam" id="PF00743">
    <property type="entry name" value="FMO-like"/>
    <property type="match status" value="1"/>
</dbReference>